<feature type="transmembrane region" description="Helical" evidence="11">
    <location>
        <begin position="146"/>
        <end position="168"/>
    </location>
</feature>
<evidence type="ECO:0000256" key="1">
    <source>
        <dbReference type="ARBA" id="ARBA00004127"/>
    </source>
</evidence>
<feature type="transmembrane region" description="Helical" evidence="11">
    <location>
        <begin position="231"/>
        <end position="264"/>
    </location>
</feature>
<protein>
    <submittedName>
        <fullName evidence="13">Monovalent cation:proton antiporter-2 (CPA2) family protein</fullName>
    </submittedName>
</protein>
<feature type="transmembrane region" description="Helical" evidence="11">
    <location>
        <begin position="339"/>
        <end position="361"/>
    </location>
</feature>
<dbReference type="InterPro" id="IPR006153">
    <property type="entry name" value="Cation/H_exchanger_TM"/>
</dbReference>
<organism evidence="13">
    <name type="scientific">Alloyangia sp. H15</name>
    <dbReference type="NCBI Taxonomy" id="3029062"/>
    <lineage>
        <taxon>Bacteria</taxon>
        <taxon>Pseudomonadati</taxon>
        <taxon>Pseudomonadota</taxon>
        <taxon>Alphaproteobacteria</taxon>
        <taxon>Rhodobacterales</taxon>
        <taxon>Roseobacteraceae</taxon>
        <taxon>Alloyangia</taxon>
    </lineage>
</organism>
<feature type="transmembrane region" description="Helical" evidence="11">
    <location>
        <begin position="284"/>
        <end position="303"/>
    </location>
</feature>
<feature type="transmembrane region" description="Helical" evidence="11">
    <location>
        <begin position="373"/>
        <end position="391"/>
    </location>
</feature>
<evidence type="ECO:0000256" key="9">
    <source>
        <dbReference type="ARBA" id="ARBA00023065"/>
    </source>
</evidence>
<dbReference type="InterPro" id="IPR038770">
    <property type="entry name" value="Na+/solute_symporter_sf"/>
</dbReference>
<keyword evidence="6 11" id="KW-0812">Transmembrane</keyword>
<evidence type="ECO:0000259" key="12">
    <source>
        <dbReference type="PROSITE" id="PS51201"/>
    </source>
</evidence>
<dbReference type="FunFam" id="3.40.50.720:FF:000036">
    <property type="entry name" value="Glutathione-regulated potassium-efflux system protein KefB"/>
    <property type="match status" value="1"/>
</dbReference>
<evidence type="ECO:0000256" key="7">
    <source>
        <dbReference type="ARBA" id="ARBA00022958"/>
    </source>
</evidence>
<keyword evidence="8 11" id="KW-1133">Transmembrane helix</keyword>
<dbReference type="InterPro" id="IPR004771">
    <property type="entry name" value="K/H_exchanger"/>
</dbReference>
<dbReference type="Gene3D" id="1.20.1530.20">
    <property type="match status" value="1"/>
</dbReference>
<evidence type="ECO:0000256" key="6">
    <source>
        <dbReference type="ARBA" id="ARBA00022692"/>
    </source>
</evidence>
<dbReference type="InterPro" id="IPR003148">
    <property type="entry name" value="RCK_N"/>
</dbReference>
<dbReference type="PANTHER" id="PTHR46157:SF4">
    <property type="entry name" value="K(+) EFFLUX ANTIPORTER 3, CHLOROPLASTIC"/>
    <property type="match status" value="1"/>
</dbReference>
<evidence type="ECO:0000256" key="5">
    <source>
        <dbReference type="ARBA" id="ARBA00022538"/>
    </source>
</evidence>
<dbReference type="PROSITE" id="PS51201">
    <property type="entry name" value="RCK_N"/>
    <property type="match status" value="1"/>
</dbReference>
<accession>A0AAU8AMJ5</accession>
<evidence type="ECO:0000256" key="8">
    <source>
        <dbReference type="ARBA" id="ARBA00022989"/>
    </source>
</evidence>
<dbReference type="GO" id="GO:0012505">
    <property type="term" value="C:endomembrane system"/>
    <property type="evidence" value="ECO:0007669"/>
    <property type="project" value="UniProtKB-SubCell"/>
</dbReference>
<dbReference type="RefSeq" id="WP_353475090.1">
    <property type="nucleotide sequence ID" value="NZ_CP123385.1"/>
</dbReference>
<evidence type="ECO:0000256" key="4">
    <source>
        <dbReference type="ARBA" id="ARBA00022449"/>
    </source>
</evidence>
<sequence length="608" mass="65748">MTGYLMLVFILLCAGVIVVPIATRFGLGSVLGYLLAGVALSPLLETLGVDVESVQHLAEFGVVMMLFLIGLELRPALLWRMRGRLLGLGGSQFVLTAALVGGILWAAGQAWQVGLAVGLVLALSSTAIVLQTLNEKGLMQSDGGQASFAVLLFQDIAVIPTLALMPFLASPELLGAHADEAHEAGPSLIAGLSGWQAALVTLAAVALLILCGRWVVTAVLRYIARTRMRELFTAAALMIVLGVALLMSMVGLSPALGTFLAGVLLSGSEYRHELEADLNPFRGLLLGVFFMTVGAGIDFGLLFDEIGPILGLTLGLIALKTAVLLVLGQVFGIRGSDRWMFALGLAQAGEFGFVLLAFAVAQGVLPEALQARLLLVVALSMLLTPGLFILYERVLAPRFDARQKREADEIEADADIIIAGHGRVGGIVNRMLRGLGYKTTVIDYSAEQLEFLSAFGIRVYFGDATRPDLLDAAGIARARLLVIAIDDKERTTELVSYVTRTYPEVHVIARAFDRFHTYELWAAGCRDVIRETYDSSLRTGRSALEALGMTREMAERRTRAFETLDRTSMLELAQLHRLGEPNHENPEYTAKAREMQALMERQLRGVEE</sequence>
<dbReference type="PANTHER" id="PTHR46157">
    <property type="entry name" value="K(+) EFFLUX ANTIPORTER 3, CHLOROPLASTIC"/>
    <property type="match status" value="1"/>
</dbReference>
<feature type="domain" description="RCK N-terminal" evidence="12">
    <location>
        <begin position="413"/>
        <end position="530"/>
    </location>
</feature>
<dbReference type="Pfam" id="PF00999">
    <property type="entry name" value="Na_H_Exchanger"/>
    <property type="match status" value="1"/>
</dbReference>
<dbReference type="SUPFAM" id="SSF51735">
    <property type="entry name" value="NAD(P)-binding Rossmann-fold domains"/>
    <property type="match status" value="1"/>
</dbReference>
<dbReference type="EMBL" id="CP123385">
    <property type="protein sequence ID" value="XCC96224.1"/>
    <property type="molecule type" value="Genomic_DNA"/>
</dbReference>
<dbReference type="Pfam" id="PF02254">
    <property type="entry name" value="TrkA_N"/>
    <property type="match status" value="1"/>
</dbReference>
<feature type="transmembrane region" description="Helical" evidence="11">
    <location>
        <begin position="113"/>
        <end position="134"/>
    </location>
</feature>
<keyword evidence="5" id="KW-0633">Potassium transport</keyword>
<comment type="similarity">
    <text evidence="2">Belongs to the monovalent cation:proton antiporter 2 (CPA2) transporter (TC 2.A.37) family.</text>
</comment>
<dbReference type="GO" id="GO:0006813">
    <property type="term" value="P:potassium ion transport"/>
    <property type="evidence" value="ECO:0007669"/>
    <property type="project" value="UniProtKB-KW"/>
</dbReference>
<dbReference type="AlphaFoldDB" id="A0AAU8AMJ5"/>
<keyword evidence="9" id="KW-0406">Ion transport</keyword>
<feature type="transmembrane region" description="Helical" evidence="11">
    <location>
        <begin position="85"/>
        <end position="107"/>
    </location>
</feature>
<keyword evidence="7" id="KW-0630">Potassium</keyword>
<feature type="transmembrane region" description="Helical" evidence="11">
    <location>
        <begin position="188"/>
        <end position="210"/>
    </location>
</feature>
<dbReference type="NCBIfam" id="TIGR00932">
    <property type="entry name" value="2a37"/>
    <property type="match status" value="1"/>
</dbReference>
<evidence type="ECO:0000256" key="3">
    <source>
        <dbReference type="ARBA" id="ARBA00022448"/>
    </source>
</evidence>
<dbReference type="GO" id="GO:0005886">
    <property type="term" value="C:plasma membrane"/>
    <property type="evidence" value="ECO:0007669"/>
    <property type="project" value="TreeGrafter"/>
</dbReference>
<dbReference type="InterPro" id="IPR036291">
    <property type="entry name" value="NAD(P)-bd_dom_sf"/>
</dbReference>
<keyword evidence="3" id="KW-0813">Transport</keyword>
<dbReference type="GO" id="GO:0015297">
    <property type="term" value="F:antiporter activity"/>
    <property type="evidence" value="ECO:0007669"/>
    <property type="project" value="UniProtKB-KW"/>
</dbReference>
<feature type="transmembrane region" description="Helical" evidence="11">
    <location>
        <begin position="310"/>
        <end position="333"/>
    </location>
</feature>
<keyword evidence="10 11" id="KW-0472">Membrane</keyword>
<evidence type="ECO:0000256" key="11">
    <source>
        <dbReference type="SAM" id="Phobius"/>
    </source>
</evidence>
<proteinExistence type="inferred from homology"/>
<name>A0AAU8AMJ5_9RHOB</name>
<reference evidence="13" key="1">
    <citation type="submission" date="2023-02" db="EMBL/GenBank/DDBJ databases">
        <title>Description and genomic characterization of Salipiger bruguierae sp. nov., isolated from the sediment of mangrove plant Bruguiera sexangula.</title>
        <authorList>
            <person name="Long M."/>
        </authorList>
    </citation>
    <scope>NUCLEOTIDE SEQUENCE</scope>
    <source>
        <strain evidence="13">H15</strain>
    </source>
</reference>
<dbReference type="Gene3D" id="3.40.50.720">
    <property type="entry name" value="NAD(P)-binding Rossmann-like Domain"/>
    <property type="match status" value="1"/>
</dbReference>
<evidence type="ECO:0000313" key="13">
    <source>
        <dbReference type="EMBL" id="XCC96224.1"/>
    </source>
</evidence>
<feature type="transmembrane region" description="Helical" evidence="11">
    <location>
        <begin position="54"/>
        <end position="73"/>
    </location>
</feature>
<dbReference type="GO" id="GO:0008324">
    <property type="term" value="F:monoatomic cation transmembrane transporter activity"/>
    <property type="evidence" value="ECO:0007669"/>
    <property type="project" value="InterPro"/>
</dbReference>
<evidence type="ECO:0000256" key="10">
    <source>
        <dbReference type="ARBA" id="ARBA00023136"/>
    </source>
</evidence>
<evidence type="ECO:0000256" key="2">
    <source>
        <dbReference type="ARBA" id="ARBA00005551"/>
    </source>
</evidence>
<keyword evidence="4" id="KW-0050">Antiport</keyword>
<gene>
    <name evidence="13" type="ORF">PVT71_16145</name>
</gene>
<dbReference type="GO" id="GO:1902600">
    <property type="term" value="P:proton transmembrane transport"/>
    <property type="evidence" value="ECO:0007669"/>
    <property type="project" value="InterPro"/>
</dbReference>
<comment type="subcellular location">
    <subcellularLocation>
        <location evidence="1">Endomembrane system</location>
        <topology evidence="1">Multi-pass membrane protein</topology>
    </subcellularLocation>
</comment>
<feature type="transmembrane region" description="Helical" evidence="11">
    <location>
        <begin position="6"/>
        <end position="23"/>
    </location>
</feature>